<dbReference type="Proteomes" id="UP000058446">
    <property type="component" value="Chromosome"/>
</dbReference>
<dbReference type="Pfam" id="PF14265">
    <property type="entry name" value="DUF4355"/>
    <property type="match status" value="1"/>
</dbReference>
<name>A0A0K2GYQ5_9CORY</name>
<dbReference type="EMBL" id="CP006841">
    <property type="protein sequence ID" value="ALA66922.1"/>
    <property type="molecule type" value="Genomic_DNA"/>
</dbReference>
<keyword evidence="3" id="KW-1185">Reference proteome</keyword>
<gene>
    <name evidence="2" type="ORF">CLAC_03420</name>
</gene>
<dbReference type="AlphaFoldDB" id="A0A0K2GYQ5"/>
<protein>
    <recommendedName>
        <fullName evidence="4">Scaffolding protein</fullName>
    </recommendedName>
</protein>
<dbReference type="InterPro" id="IPR025580">
    <property type="entry name" value="Gp46"/>
</dbReference>
<reference evidence="2 3" key="1">
    <citation type="submission" date="2013-10" db="EMBL/GenBank/DDBJ databases">
        <title>Complete genome sequence of Corynebacterium lactis DSM 45799(T), isolated from raw cow milk.</title>
        <authorList>
            <person name="Ruckert C."/>
            <person name="Albersmeier A."/>
            <person name="Lipski A."/>
            <person name="Kalinowski J."/>
        </authorList>
    </citation>
    <scope>NUCLEOTIDE SEQUENCE [LARGE SCALE GENOMIC DNA]</scope>
    <source>
        <strain evidence="2 3">RW2-5</strain>
    </source>
</reference>
<evidence type="ECO:0000313" key="3">
    <source>
        <dbReference type="Proteomes" id="UP000058446"/>
    </source>
</evidence>
<sequence length="200" mass="21424">MFKNRPMWIRAIEGADENSAAGAPVEASASEDTGAERSTGQGGQGDTQPVEDAENPDGLGSKRAVLADLAKERDKRQELEARLAEFEQAEEERKRSEMTEIERLQADLEAARKAEEDARAEIAKRDLDAERARIAAEFKIPAAMAGRIAGATPEEMREDAKALAEAIGPYTGPADKSAGRGGGQVTPTTLEAAIAAKYRN</sequence>
<evidence type="ECO:0000313" key="2">
    <source>
        <dbReference type="EMBL" id="ALA66922.1"/>
    </source>
</evidence>
<dbReference type="RefSeq" id="WP_245621957.1">
    <property type="nucleotide sequence ID" value="NZ_CP006841.1"/>
</dbReference>
<feature type="region of interest" description="Disordered" evidence="1">
    <location>
        <begin position="1"/>
        <end position="64"/>
    </location>
</feature>
<evidence type="ECO:0008006" key="4">
    <source>
        <dbReference type="Google" id="ProtNLM"/>
    </source>
</evidence>
<organism evidence="2 3">
    <name type="scientific">Corynebacterium lactis RW2-5</name>
    <dbReference type="NCBI Taxonomy" id="1408189"/>
    <lineage>
        <taxon>Bacteria</taxon>
        <taxon>Bacillati</taxon>
        <taxon>Actinomycetota</taxon>
        <taxon>Actinomycetes</taxon>
        <taxon>Mycobacteriales</taxon>
        <taxon>Corynebacteriaceae</taxon>
        <taxon>Corynebacterium</taxon>
    </lineage>
</organism>
<dbReference type="STRING" id="1408189.CLAC_03420"/>
<dbReference type="KEGG" id="clw:CLAC_03420"/>
<proteinExistence type="predicted"/>
<accession>A0A0K2GYQ5</accession>
<dbReference type="PATRIC" id="fig|1408189.4.peg.684"/>
<evidence type="ECO:0000256" key="1">
    <source>
        <dbReference type="SAM" id="MobiDB-lite"/>
    </source>
</evidence>